<protein>
    <recommendedName>
        <fullName evidence="2">Methyltransferase domain-containing protein</fullName>
    </recommendedName>
</protein>
<dbReference type="Gene3D" id="3.40.50.150">
    <property type="entry name" value="Vaccinia Virus protein VP39"/>
    <property type="match status" value="1"/>
</dbReference>
<dbReference type="EMBL" id="BARW01015676">
    <property type="protein sequence ID" value="GAI97568.1"/>
    <property type="molecule type" value="Genomic_DNA"/>
</dbReference>
<feature type="non-terminal residue" evidence="3">
    <location>
        <position position="228"/>
    </location>
</feature>
<dbReference type="Pfam" id="PF13649">
    <property type="entry name" value="Methyltransf_25"/>
    <property type="match status" value="1"/>
</dbReference>
<feature type="domain" description="Methyltransferase" evidence="2">
    <location>
        <begin position="105"/>
        <end position="201"/>
    </location>
</feature>
<dbReference type="InterPro" id="IPR041698">
    <property type="entry name" value="Methyltransf_25"/>
</dbReference>
<evidence type="ECO:0000313" key="3">
    <source>
        <dbReference type="EMBL" id="GAI97568.1"/>
    </source>
</evidence>
<accession>X1SXA3</accession>
<comment type="caution">
    <text evidence="3">The sequence shown here is derived from an EMBL/GenBank/DDBJ whole genome shotgun (WGS) entry which is preliminary data.</text>
</comment>
<dbReference type="PANTHER" id="PTHR43861">
    <property type="entry name" value="TRANS-ACONITATE 2-METHYLTRANSFERASE-RELATED"/>
    <property type="match status" value="1"/>
</dbReference>
<dbReference type="AlphaFoldDB" id="X1SXA3"/>
<evidence type="ECO:0000256" key="1">
    <source>
        <dbReference type="ARBA" id="ARBA00022679"/>
    </source>
</evidence>
<keyword evidence="1" id="KW-0808">Transferase</keyword>
<name>X1SXA3_9ZZZZ</name>
<proteinExistence type="predicted"/>
<dbReference type="InterPro" id="IPR029063">
    <property type="entry name" value="SAM-dependent_MTases_sf"/>
</dbReference>
<dbReference type="GO" id="GO:0016740">
    <property type="term" value="F:transferase activity"/>
    <property type="evidence" value="ECO:0007669"/>
    <property type="project" value="UniProtKB-KW"/>
</dbReference>
<sequence length="228" mass="26650">MLHIDDEKFASTIFLNLQNKIKKIYIAPKIPRRLRKNFINIDSKDLKTIELSLKNNFFKNCSKQYLSTKKGKKDLFDHLIGRIESNRYFVIPWLDYVKPLKNSNILEIGSGTGCSTITLAEQGANVIALDIDQNALNVAKERCKIFDLDVDFFNINATEVQKKFSRNHFDFIIFYASLEHMTLEERISSMKTTYDILPYGGLWSIIETPNRLWYYDSHTSLLPFFSWL</sequence>
<dbReference type="SUPFAM" id="SSF53335">
    <property type="entry name" value="S-adenosyl-L-methionine-dependent methyltransferases"/>
    <property type="match status" value="1"/>
</dbReference>
<evidence type="ECO:0000259" key="2">
    <source>
        <dbReference type="Pfam" id="PF13649"/>
    </source>
</evidence>
<gene>
    <name evidence="3" type="ORF">S12H4_27452</name>
</gene>
<organism evidence="3">
    <name type="scientific">marine sediment metagenome</name>
    <dbReference type="NCBI Taxonomy" id="412755"/>
    <lineage>
        <taxon>unclassified sequences</taxon>
        <taxon>metagenomes</taxon>
        <taxon>ecological metagenomes</taxon>
    </lineage>
</organism>
<reference evidence="3" key="1">
    <citation type="journal article" date="2014" name="Front. Microbiol.">
        <title>High frequency of phylogenetically diverse reductive dehalogenase-homologous genes in deep subseafloor sedimentary metagenomes.</title>
        <authorList>
            <person name="Kawai M."/>
            <person name="Futagami T."/>
            <person name="Toyoda A."/>
            <person name="Takaki Y."/>
            <person name="Nishi S."/>
            <person name="Hori S."/>
            <person name="Arai W."/>
            <person name="Tsubouchi T."/>
            <person name="Morono Y."/>
            <person name="Uchiyama I."/>
            <person name="Ito T."/>
            <person name="Fujiyama A."/>
            <person name="Inagaki F."/>
            <person name="Takami H."/>
        </authorList>
    </citation>
    <scope>NUCLEOTIDE SEQUENCE</scope>
    <source>
        <strain evidence="3">Expedition CK06-06</strain>
    </source>
</reference>
<dbReference type="CDD" id="cd02440">
    <property type="entry name" value="AdoMet_MTases"/>
    <property type="match status" value="1"/>
</dbReference>